<name>A0A2W2H738_9ACTN</name>
<sequence length="156" mass="16005">MVAAGLATALAAGPAHAQAVRPVFGPTGFAGVKLGVSAKAAKAGGKITYKQGGAPGCSGWDLKSYPTGRDAVGLYISKKRGVAVIFAPKGVKTKEGIGLGSTYKQIKKAYPKVKRAAGGFPYVTVPGNPKAYYSFLIGKGKVYEMALGLHTQDCVN</sequence>
<evidence type="ECO:0000313" key="3">
    <source>
        <dbReference type="Proteomes" id="UP000248544"/>
    </source>
</evidence>
<proteinExistence type="predicted"/>
<evidence type="ECO:0000256" key="1">
    <source>
        <dbReference type="SAM" id="SignalP"/>
    </source>
</evidence>
<comment type="caution">
    <text evidence="2">The sequence shown here is derived from an EMBL/GenBank/DDBJ whole genome shotgun (WGS) entry which is preliminary data.</text>
</comment>
<dbReference type="Proteomes" id="UP000248544">
    <property type="component" value="Unassembled WGS sequence"/>
</dbReference>
<gene>
    <name evidence="2" type="ORF">C1I98_03045</name>
</gene>
<accession>A0A2W2H738</accession>
<keyword evidence="3" id="KW-1185">Reference proteome</keyword>
<feature type="chain" id="PRO_5039310459" evidence="1">
    <location>
        <begin position="18"/>
        <end position="156"/>
    </location>
</feature>
<dbReference type="EMBL" id="POUA01000012">
    <property type="protein sequence ID" value="PZG55693.1"/>
    <property type="molecule type" value="Genomic_DNA"/>
</dbReference>
<keyword evidence="1" id="KW-0732">Signal</keyword>
<organism evidence="2 3">
    <name type="scientific">Spongiactinospora gelatinilytica</name>
    <dbReference type="NCBI Taxonomy" id="2666298"/>
    <lineage>
        <taxon>Bacteria</taxon>
        <taxon>Bacillati</taxon>
        <taxon>Actinomycetota</taxon>
        <taxon>Actinomycetes</taxon>
        <taxon>Streptosporangiales</taxon>
        <taxon>Streptosporangiaceae</taxon>
        <taxon>Spongiactinospora</taxon>
    </lineage>
</organism>
<dbReference type="AlphaFoldDB" id="A0A2W2H738"/>
<feature type="signal peptide" evidence="1">
    <location>
        <begin position="1"/>
        <end position="17"/>
    </location>
</feature>
<evidence type="ECO:0000313" key="2">
    <source>
        <dbReference type="EMBL" id="PZG55693.1"/>
    </source>
</evidence>
<protein>
    <submittedName>
        <fullName evidence="2">Uncharacterized protein</fullName>
    </submittedName>
</protein>
<reference evidence="2 3" key="1">
    <citation type="submission" date="2018-01" db="EMBL/GenBank/DDBJ databases">
        <title>Draft genome sequence of Sphaerisporangium sp. 7K107.</title>
        <authorList>
            <person name="Sahin N."/>
            <person name="Saygin H."/>
            <person name="Ay H."/>
        </authorList>
    </citation>
    <scope>NUCLEOTIDE SEQUENCE [LARGE SCALE GENOMIC DNA]</scope>
    <source>
        <strain evidence="2 3">7K107</strain>
    </source>
</reference>